<comment type="caution">
    <text evidence="1">The sequence shown here is derived from an EMBL/GenBank/DDBJ whole genome shotgun (WGS) entry which is preliminary data.</text>
</comment>
<gene>
    <name evidence="1" type="ORF">CMUS01_10457</name>
</gene>
<dbReference type="EMBL" id="WIGM01000483">
    <property type="protein sequence ID" value="KAF6823995.1"/>
    <property type="molecule type" value="Genomic_DNA"/>
</dbReference>
<accession>A0A8H6K3X1</accession>
<dbReference type="Proteomes" id="UP000639643">
    <property type="component" value="Unassembled WGS sequence"/>
</dbReference>
<proteinExistence type="predicted"/>
<organism evidence="1 2">
    <name type="scientific">Colletotrichum musicola</name>
    <dbReference type="NCBI Taxonomy" id="2175873"/>
    <lineage>
        <taxon>Eukaryota</taxon>
        <taxon>Fungi</taxon>
        <taxon>Dikarya</taxon>
        <taxon>Ascomycota</taxon>
        <taxon>Pezizomycotina</taxon>
        <taxon>Sordariomycetes</taxon>
        <taxon>Hypocreomycetidae</taxon>
        <taxon>Glomerellales</taxon>
        <taxon>Glomerellaceae</taxon>
        <taxon>Colletotrichum</taxon>
        <taxon>Colletotrichum orchidearum species complex</taxon>
    </lineage>
</organism>
<keyword evidence="2" id="KW-1185">Reference proteome</keyword>
<evidence type="ECO:0000313" key="2">
    <source>
        <dbReference type="Proteomes" id="UP000639643"/>
    </source>
</evidence>
<evidence type="ECO:0000313" key="1">
    <source>
        <dbReference type="EMBL" id="KAF6823995.1"/>
    </source>
</evidence>
<name>A0A8H6K3X1_9PEZI</name>
<reference evidence="1" key="1">
    <citation type="journal article" date="2020" name="Phytopathology">
        <title>Genome Sequence Resources of Colletotrichum truncatum, C. plurivorum, C. musicola, and C. sojae: Four Species Pathogenic to Soybean (Glycine max).</title>
        <authorList>
            <person name="Rogerio F."/>
            <person name="Boufleur T.R."/>
            <person name="Ciampi-Guillardi M."/>
            <person name="Sukno S.A."/>
            <person name="Thon M.R."/>
            <person name="Massola Junior N.S."/>
            <person name="Baroncelli R."/>
        </authorList>
    </citation>
    <scope>NUCLEOTIDE SEQUENCE</scope>
    <source>
        <strain evidence="1">LFN0074</strain>
    </source>
</reference>
<protein>
    <submittedName>
        <fullName evidence="1">Uncharacterized protein</fullName>
    </submittedName>
</protein>
<sequence>MPPAGTTELSGLAETLEALQKTSDRETDIFIEPWNEPFKPGAKEVLEALDAGKLTRPQLEKYILALNAAFCSISKRYFCLSLPLSPYGGRQ</sequence>
<dbReference type="AlphaFoldDB" id="A0A8H6K3X1"/>